<proteinExistence type="predicted"/>
<sequence>MFTFNSYLRNSARDFFLVVKTCRTYQTSGMNNNIPKVLLVIFVVNTVLAQTKLQNCERSLLKPLIVTECKILGRGISQADVLPNGTVCLIRCSDKAWTGHGWRKCVNGNWEGSRIECDGHISVRRQLSRRKREKQCRRSGWIKKCTDVDRNGHLECKWRHWLYKCKAVYDELKISCPPYQIVTAGKEQTSAYVTWSSPTTSGGKGWYSAVSQCGGPGKGMLQAGSYEIKYKVSDSRTWKFCSFRITVNVHKCDYPVRPSNGKVTCKTYNNDVLWGYGCKFTCNNGYILRGSSNVTCEENGGYNQDSPTCEPKPCGELKEMIQYGRYECPISPHYGDTCKLICDKGFAHKGSGLPTCGADGKWIIHQLSCKDVEAPRFSKCPKSKIIIYADKNKKTAVLTWDELEATDNSGTVSIQQLSGTPKGTRVLSGTYSVSFTAKDAAGLERHCNFTIIVGVLHCLPPNLNDTLMTYRCKGHQYGNKCDLSCKLDQPLVGDESITCDKHHSIKTKAFWNFNQRPYCKATSCSDFLPPLHGASACDKWLGGAICSILCNEKYDVPRGLSNTKNTYVCSYTTGKWKPSVVPDCTKKRHSSGIKLPGEVYLYYSGHCGDVKDVISQKFINKLKYMDSGMFSAFCDPYDECKAENVVVKCGKTKRKRSLVRRDTENQFFVTWDFTSNFTLINDTFEASRTFYESKLNSMADVVKQKINQGEFDELIPGLQTVNDSFNIGYVGFICGEGLKPNYDTGTCRKYSFDLNVVLL</sequence>
<evidence type="ECO:0000256" key="2">
    <source>
        <dbReference type="ARBA" id="ARBA00023157"/>
    </source>
</evidence>
<dbReference type="Gene3D" id="2.10.70.10">
    <property type="entry name" value="Complement Module, domain 1"/>
    <property type="match status" value="2"/>
</dbReference>
<keyword evidence="3" id="KW-0768">Sushi</keyword>
<reference evidence="6 7" key="1">
    <citation type="submission" date="2024-01" db="EMBL/GenBank/DDBJ databases">
        <title>The genome of the rayed Mediterranean limpet Patella caerulea (Linnaeus, 1758).</title>
        <authorList>
            <person name="Anh-Thu Weber A."/>
            <person name="Halstead-Nussloch G."/>
        </authorList>
    </citation>
    <scope>NUCLEOTIDE SEQUENCE [LARGE SCALE GENOMIC DNA]</scope>
    <source>
        <strain evidence="6">AATW-2023a</strain>
        <tissue evidence="6">Whole specimen</tissue>
    </source>
</reference>
<evidence type="ECO:0000259" key="5">
    <source>
        <dbReference type="PROSITE" id="PS50923"/>
    </source>
</evidence>
<dbReference type="PROSITE" id="PS50923">
    <property type="entry name" value="SUSHI"/>
    <property type="match status" value="3"/>
</dbReference>
<feature type="disulfide bond" evidence="3">
    <location>
        <begin position="282"/>
        <end position="309"/>
    </location>
</feature>
<dbReference type="SMART" id="SM00032">
    <property type="entry name" value="CCP"/>
    <property type="match status" value="5"/>
</dbReference>
<protein>
    <submittedName>
        <fullName evidence="6">Uncharacterized protein</fullName>
    </submittedName>
</protein>
<comment type="caution">
    <text evidence="6">The sequence shown here is derived from an EMBL/GenBank/DDBJ whole genome shotgun (WGS) entry which is preliminary data.</text>
</comment>
<dbReference type="InterPro" id="IPR003410">
    <property type="entry name" value="HYR_dom"/>
</dbReference>
<name>A0AAN8Q821_PATCE</name>
<evidence type="ECO:0000313" key="6">
    <source>
        <dbReference type="EMBL" id="KAK6196063.1"/>
    </source>
</evidence>
<dbReference type="PANTHER" id="PTHR46343">
    <property type="entry name" value="HYR DOMAIN-CONTAINING PROTEIN"/>
    <property type="match status" value="1"/>
</dbReference>
<comment type="caution">
    <text evidence="3">Lacks conserved residue(s) required for the propagation of feature annotation.</text>
</comment>
<dbReference type="InterPro" id="IPR000436">
    <property type="entry name" value="Sushi_SCR_CCP_dom"/>
</dbReference>
<dbReference type="Pfam" id="PF00084">
    <property type="entry name" value="Sushi"/>
    <property type="match status" value="2"/>
</dbReference>
<dbReference type="Pfam" id="PF02494">
    <property type="entry name" value="HYR"/>
    <property type="match status" value="1"/>
</dbReference>
<feature type="domain" description="Sushi" evidence="5">
    <location>
        <begin position="456"/>
        <end position="521"/>
    </location>
</feature>
<dbReference type="SUPFAM" id="SSF57535">
    <property type="entry name" value="Complement control module/SCR domain"/>
    <property type="match status" value="3"/>
</dbReference>
<dbReference type="PANTHER" id="PTHR46343:SF2">
    <property type="entry name" value="SUSHI_VON WILLEBRAND FACTOR TYPE A_EGF_PENTRAXIN DOMAIN-CONTAINING 1"/>
    <property type="match status" value="1"/>
</dbReference>
<keyword evidence="1" id="KW-0677">Repeat</keyword>
<feature type="domain" description="Sushi" evidence="5">
    <location>
        <begin position="312"/>
        <end position="371"/>
    </location>
</feature>
<gene>
    <name evidence="6" type="ORF">SNE40_001358</name>
</gene>
<accession>A0AAN8Q821</accession>
<organism evidence="6 7">
    <name type="scientific">Patella caerulea</name>
    <name type="common">Rayed Mediterranean limpet</name>
    <dbReference type="NCBI Taxonomy" id="87958"/>
    <lineage>
        <taxon>Eukaryota</taxon>
        <taxon>Metazoa</taxon>
        <taxon>Spiralia</taxon>
        <taxon>Lophotrochozoa</taxon>
        <taxon>Mollusca</taxon>
        <taxon>Gastropoda</taxon>
        <taxon>Patellogastropoda</taxon>
        <taxon>Patelloidea</taxon>
        <taxon>Patellidae</taxon>
        <taxon>Patella</taxon>
    </lineage>
</organism>
<keyword evidence="7" id="KW-1185">Reference proteome</keyword>
<keyword evidence="2 3" id="KW-1015">Disulfide bond</keyword>
<evidence type="ECO:0000313" key="7">
    <source>
        <dbReference type="Proteomes" id="UP001347796"/>
    </source>
</evidence>
<evidence type="ECO:0000256" key="3">
    <source>
        <dbReference type="PROSITE-ProRule" id="PRU00302"/>
    </source>
</evidence>
<dbReference type="Proteomes" id="UP001347796">
    <property type="component" value="Unassembled WGS sequence"/>
</dbReference>
<feature type="domain" description="HYR" evidence="4">
    <location>
        <begin position="166"/>
        <end position="249"/>
    </location>
</feature>
<evidence type="ECO:0000259" key="4">
    <source>
        <dbReference type="PROSITE" id="PS50825"/>
    </source>
</evidence>
<dbReference type="EMBL" id="JAZGQO010000001">
    <property type="protein sequence ID" value="KAK6196063.1"/>
    <property type="molecule type" value="Genomic_DNA"/>
</dbReference>
<dbReference type="InterPro" id="IPR043555">
    <property type="entry name" value="SRPX-like"/>
</dbReference>
<dbReference type="PROSITE" id="PS50825">
    <property type="entry name" value="HYR"/>
    <property type="match status" value="2"/>
</dbReference>
<dbReference type="CDD" id="cd00033">
    <property type="entry name" value="CCP"/>
    <property type="match status" value="2"/>
</dbReference>
<evidence type="ECO:0000256" key="1">
    <source>
        <dbReference type="ARBA" id="ARBA00022737"/>
    </source>
</evidence>
<feature type="domain" description="Sushi" evidence="5">
    <location>
        <begin position="250"/>
        <end position="311"/>
    </location>
</feature>
<dbReference type="AlphaFoldDB" id="A0AAN8Q821"/>
<feature type="disulfide bond" evidence="3">
    <location>
        <begin position="342"/>
        <end position="369"/>
    </location>
</feature>
<dbReference type="InterPro" id="IPR035976">
    <property type="entry name" value="Sushi/SCR/CCP_sf"/>
</dbReference>
<feature type="domain" description="HYR" evidence="4">
    <location>
        <begin position="370"/>
        <end position="455"/>
    </location>
</feature>